<dbReference type="PANTHER" id="PTHR45982:SF1">
    <property type="entry name" value="REGULATOR OF CHROMOSOME CONDENSATION"/>
    <property type="match status" value="1"/>
</dbReference>
<dbReference type="Gene3D" id="2.20.28.200">
    <property type="match status" value="1"/>
</dbReference>
<dbReference type="PROSITE" id="PS50305">
    <property type="entry name" value="SIRTUIN"/>
    <property type="match status" value="1"/>
</dbReference>
<dbReference type="GO" id="GO:0070403">
    <property type="term" value="F:NAD+ binding"/>
    <property type="evidence" value="ECO:0007669"/>
    <property type="project" value="InterPro"/>
</dbReference>
<protein>
    <recommendedName>
        <fullName evidence="1">protein acetyllysine N-acetyltransferase</fullName>
        <ecNumber evidence="1">2.3.1.286</ecNumber>
    </recommendedName>
</protein>
<comment type="similarity">
    <text evidence="8">Belongs to the sirtuin family. Class IV subfamily.</text>
</comment>
<feature type="binding site" evidence="10">
    <location>
        <position position="141"/>
    </location>
    <ligand>
        <name>Zn(2+)</name>
        <dbReference type="ChEBI" id="CHEBI:29105"/>
    </ligand>
</feature>
<keyword evidence="13" id="KW-1185">Reference proteome</keyword>
<evidence type="ECO:0000256" key="9">
    <source>
        <dbReference type="PROSITE-ProRule" id="PRU00235"/>
    </source>
</evidence>
<feature type="repeat" description="RCC1" evidence="9">
    <location>
        <begin position="729"/>
        <end position="782"/>
    </location>
</feature>
<keyword evidence="2" id="KW-0344">Guanine-nucleotide releasing factor</keyword>
<accession>A0AAN9TR80</accession>
<proteinExistence type="inferred from homology"/>
<evidence type="ECO:0000259" key="11">
    <source>
        <dbReference type="PROSITE" id="PS50305"/>
    </source>
</evidence>
<evidence type="ECO:0000256" key="1">
    <source>
        <dbReference type="ARBA" id="ARBA00012928"/>
    </source>
</evidence>
<keyword evidence="4 10" id="KW-0479">Metal-binding</keyword>
<keyword evidence="6 10" id="KW-0862">Zinc</keyword>
<evidence type="ECO:0000256" key="6">
    <source>
        <dbReference type="ARBA" id="ARBA00022833"/>
    </source>
</evidence>
<evidence type="ECO:0000256" key="10">
    <source>
        <dbReference type="PROSITE-ProRule" id="PRU00236"/>
    </source>
</evidence>
<feature type="repeat" description="RCC1" evidence="9">
    <location>
        <begin position="457"/>
        <end position="508"/>
    </location>
</feature>
<evidence type="ECO:0000256" key="3">
    <source>
        <dbReference type="ARBA" id="ARBA00022679"/>
    </source>
</evidence>
<dbReference type="GO" id="GO:0005085">
    <property type="term" value="F:guanyl-nucleotide exchange factor activity"/>
    <property type="evidence" value="ECO:0007669"/>
    <property type="project" value="TreeGrafter"/>
</dbReference>
<dbReference type="Gene3D" id="3.40.50.1220">
    <property type="entry name" value="TPP-binding domain"/>
    <property type="match status" value="1"/>
</dbReference>
<dbReference type="Gene3D" id="2.130.10.30">
    <property type="entry name" value="Regulator of chromosome condensation 1/beta-lactamase-inhibitor protein II"/>
    <property type="match status" value="1"/>
</dbReference>
<reference evidence="12 13" key="1">
    <citation type="submission" date="2024-03" db="EMBL/GenBank/DDBJ databases">
        <title>Adaptation during the transition from Ophiocordyceps entomopathogen to insect associate is accompanied by gene loss and intensified selection.</title>
        <authorList>
            <person name="Ward C.M."/>
            <person name="Onetto C.A."/>
            <person name="Borneman A.R."/>
        </authorList>
    </citation>
    <scope>NUCLEOTIDE SEQUENCE [LARGE SCALE GENOMIC DNA]</scope>
    <source>
        <strain evidence="12">AWRI1</strain>
        <tissue evidence="12">Single Adult Female</tissue>
    </source>
</reference>
<dbReference type="Pfam" id="PF02146">
    <property type="entry name" value="SIR2"/>
    <property type="match status" value="1"/>
</dbReference>
<evidence type="ECO:0000313" key="13">
    <source>
        <dbReference type="Proteomes" id="UP001367676"/>
    </source>
</evidence>
<keyword evidence="3" id="KW-0808">Transferase</keyword>
<dbReference type="EC" id="2.3.1.286" evidence="1"/>
<comment type="caution">
    <text evidence="12">The sequence shown here is derived from an EMBL/GenBank/DDBJ whole genome shotgun (WGS) entry which is preliminary data.</text>
</comment>
<feature type="binding site" evidence="10">
    <location>
        <position position="176"/>
    </location>
    <ligand>
        <name>Zn(2+)</name>
        <dbReference type="ChEBI" id="CHEBI:29105"/>
    </ligand>
</feature>
<dbReference type="SUPFAM" id="SSF50985">
    <property type="entry name" value="RCC1/BLIP-II"/>
    <property type="match status" value="1"/>
</dbReference>
<gene>
    <name evidence="12" type="ORF">V9T40_003758</name>
</gene>
<feature type="repeat" description="RCC1" evidence="9">
    <location>
        <begin position="509"/>
        <end position="558"/>
    </location>
</feature>
<dbReference type="GO" id="GO:0046872">
    <property type="term" value="F:metal ion binding"/>
    <property type="evidence" value="ECO:0007669"/>
    <property type="project" value="UniProtKB-KW"/>
</dbReference>
<evidence type="ECO:0000256" key="8">
    <source>
        <dbReference type="ARBA" id="ARBA00038170"/>
    </source>
</evidence>
<evidence type="ECO:0000256" key="2">
    <source>
        <dbReference type="ARBA" id="ARBA00022658"/>
    </source>
</evidence>
<dbReference type="InterPro" id="IPR003000">
    <property type="entry name" value="Sirtuin"/>
</dbReference>
<dbReference type="PRINTS" id="PR00633">
    <property type="entry name" value="RCCNDNSATION"/>
</dbReference>
<dbReference type="PROSITE" id="PS00625">
    <property type="entry name" value="RCC1_1"/>
    <property type="match status" value="1"/>
</dbReference>
<dbReference type="InterPro" id="IPR029035">
    <property type="entry name" value="DHS-like_NAD/FAD-binding_dom"/>
</dbReference>
<dbReference type="GO" id="GO:0005737">
    <property type="term" value="C:cytoplasm"/>
    <property type="evidence" value="ECO:0007669"/>
    <property type="project" value="TreeGrafter"/>
</dbReference>
<dbReference type="InterPro" id="IPR009091">
    <property type="entry name" value="RCC1/BLIP-II"/>
</dbReference>
<dbReference type="FunFam" id="3.40.50.1220:FF:000038">
    <property type="entry name" value="NAD-dependent protein deacetylase sirtuin-6 isoform X2"/>
    <property type="match status" value="1"/>
</dbReference>
<dbReference type="EMBL" id="JBBCAQ010000006">
    <property type="protein sequence ID" value="KAK7603759.1"/>
    <property type="molecule type" value="Genomic_DNA"/>
</dbReference>
<evidence type="ECO:0000313" key="12">
    <source>
        <dbReference type="EMBL" id="KAK7603759.1"/>
    </source>
</evidence>
<dbReference type="PROSITE" id="PS00626">
    <property type="entry name" value="RCC1_2"/>
    <property type="match status" value="2"/>
</dbReference>
<dbReference type="PROSITE" id="PS50012">
    <property type="entry name" value="RCC1_3"/>
    <property type="match status" value="6"/>
</dbReference>
<evidence type="ECO:0000256" key="7">
    <source>
        <dbReference type="ARBA" id="ARBA00023027"/>
    </source>
</evidence>
<feature type="binding site" evidence="10">
    <location>
        <position position="144"/>
    </location>
    <ligand>
        <name>Zn(2+)</name>
        <dbReference type="ChEBI" id="CHEBI:29105"/>
    </ligand>
</feature>
<keyword evidence="7" id="KW-0520">NAD</keyword>
<evidence type="ECO:0000256" key="4">
    <source>
        <dbReference type="ARBA" id="ARBA00022723"/>
    </source>
</evidence>
<dbReference type="PANTHER" id="PTHR45982">
    <property type="entry name" value="REGULATOR OF CHROMOSOME CONDENSATION"/>
    <property type="match status" value="1"/>
</dbReference>
<dbReference type="InterPro" id="IPR000408">
    <property type="entry name" value="Reg_chr_condens"/>
</dbReference>
<evidence type="ECO:0000256" key="5">
    <source>
        <dbReference type="ARBA" id="ARBA00022737"/>
    </source>
</evidence>
<dbReference type="AlphaFoldDB" id="A0AAN9TR80"/>
<dbReference type="SUPFAM" id="SSF52467">
    <property type="entry name" value="DHS-like NAD/FAD-binding domain"/>
    <property type="match status" value="1"/>
</dbReference>
<dbReference type="GO" id="GO:0017136">
    <property type="term" value="F:histone deacetylase activity, NAD-dependent"/>
    <property type="evidence" value="ECO:0007669"/>
    <property type="project" value="UniProtKB-ARBA"/>
</dbReference>
<keyword evidence="5" id="KW-0677">Repeat</keyword>
<dbReference type="InterPro" id="IPR051553">
    <property type="entry name" value="Ran_GTPase-activating"/>
</dbReference>
<feature type="domain" description="Deacetylase sirtuin-type" evidence="11">
    <location>
        <begin position="27"/>
        <end position="272"/>
    </location>
</feature>
<feature type="repeat" description="RCC1" evidence="9">
    <location>
        <begin position="406"/>
        <end position="456"/>
    </location>
</feature>
<name>A0AAN9TR80_9HEMI</name>
<dbReference type="Pfam" id="PF25390">
    <property type="entry name" value="WD40_RLD"/>
    <property type="match status" value="1"/>
</dbReference>
<dbReference type="InterPro" id="IPR058923">
    <property type="entry name" value="RCC1-like_dom"/>
</dbReference>
<feature type="active site" description="Proton acceptor" evidence="10">
    <location>
        <position position="133"/>
    </location>
</feature>
<dbReference type="Proteomes" id="UP001367676">
    <property type="component" value="Unassembled WGS sequence"/>
</dbReference>
<dbReference type="GO" id="GO:0141050">
    <property type="term" value="F:histone H3K deacetylase activity"/>
    <property type="evidence" value="ECO:0007669"/>
    <property type="project" value="UniProtKB-ARBA"/>
</dbReference>
<organism evidence="12 13">
    <name type="scientific">Parthenolecanium corni</name>
    <dbReference type="NCBI Taxonomy" id="536013"/>
    <lineage>
        <taxon>Eukaryota</taxon>
        <taxon>Metazoa</taxon>
        <taxon>Ecdysozoa</taxon>
        <taxon>Arthropoda</taxon>
        <taxon>Hexapoda</taxon>
        <taxon>Insecta</taxon>
        <taxon>Pterygota</taxon>
        <taxon>Neoptera</taxon>
        <taxon>Paraneoptera</taxon>
        <taxon>Hemiptera</taxon>
        <taxon>Sternorrhyncha</taxon>
        <taxon>Coccoidea</taxon>
        <taxon>Coccidae</taxon>
        <taxon>Parthenolecanium</taxon>
    </lineage>
</organism>
<dbReference type="InterPro" id="IPR026590">
    <property type="entry name" value="Ssirtuin_cat_dom"/>
</dbReference>
<feature type="repeat" description="RCC1" evidence="9">
    <location>
        <begin position="676"/>
        <end position="728"/>
    </location>
</feature>
<feature type="repeat" description="RCC1" evidence="9">
    <location>
        <begin position="623"/>
        <end position="675"/>
    </location>
</feature>
<sequence>MSCNYADGLSPYHDKGKLGLAEKFDSPESVKEKVKTLAKWIQSSNHVVVHTGAGISTSAGIPDFRGPNGVWTLEEKGEKPSINVSFNEAVPTKTHMALVKLVEQGKVNFVISQNIDGLHLRSGLLRKHLAELHGNMFIEQCHQCQRQFVRTSATTSVGQKCLEKNCPTSKLNGRPCRGKLHDTILDWEHNLPEKDLGLADFHSCVADLSICLGTTLQIVPSGTLPLNTKKYNAGRLVICNLQPTKYDRRADLLIHTYVDDIMSLLMEELNLTIPEYNRKIDPSKREENTMFEWTIPDQEVKRMRALYEENCCKAKKKLKTKSENDICSSTGPKKLKLLNGKKELTDVKATVSAGTDSGGSQNKTVIKEEVIMETVDLTSDDDNNSALLDTGINSGVPDVQQTLGAGLVFTCGQNDVGQLGLGTDIEERSRPTLVRGLENIVDICAGGMHTLCIDKDGKVYSWGCNDDSALGRETLNEDIAVVPGVVNIDEKVVQVTAGDSHSAALTESGKVYAWGSFRDSHGVMGLTPKGKQNIPVLIMNSAAKIASGADHLLILSSTGALHSLGCAEQGQLGRISSRFADRGSRRGLGNLLNPGLINFHSKTKFDDIWTGNYNSFAKDHYSGEIFSFGLNNYKQLGLSELEVYTWPVITPTFALDRKWKSICGGQHHTLALDIVGQTYVLGRKEYGRLGLGENCDDATEPTLIPALKDKKVINISCGSCVSFAVTEEGKAYSWGMGTNKQLGNGGEDDVHEPTLVSGSQINDKKIIKVSSGGQHTVFLSLCSS</sequence>
<feature type="binding site" evidence="10">
    <location>
        <position position="161"/>
    </location>
    <ligand>
        <name>Zn(2+)</name>
        <dbReference type="ChEBI" id="CHEBI:29105"/>
    </ligand>
</feature>